<dbReference type="PROSITE" id="PS51253">
    <property type="entry name" value="HTH_CENPB"/>
    <property type="match status" value="1"/>
</dbReference>
<dbReference type="SMART" id="SM00674">
    <property type="entry name" value="CENPB"/>
    <property type="match status" value="1"/>
</dbReference>
<accession>A0A3M7PNE7</accession>
<name>A0A3M7PNE7_BRAPC</name>
<protein>
    <submittedName>
        <fullName evidence="3">Tigger transposable element-derived 6-like</fullName>
    </submittedName>
</protein>
<dbReference type="EMBL" id="REGN01009881">
    <property type="protein sequence ID" value="RNA00168.1"/>
    <property type="molecule type" value="Genomic_DNA"/>
</dbReference>
<dbReference type="InterPro" id="IPR009057">
    <property type="entry name" value="Homeodomain-like_sf"/>
</dbReference>
<dbReference type="InterPro" id="IPR006600">
    <property type="entry name" value="HTH_CenpB_DNA-bd_dom"/>
</dbReference>
<dbReference type="AlphaFoldDB" id="A0A3M7PNE7"/>
<feature type="domain" description="HTH CENPB-type" evidence="2">
    <location>
        <begin position="59"/>
        <end position="131"/>
    </location>
</feature>
<dbReference type="OrthoDB" id="10047893at2759"/>
<dbReference type="PANTHER" id="PTHR19303:SF73">
    <property type="entry name" value="PROTEIN PDC2"/>
    <property type="match status" value="1"/>
</dbReference>
<dbReference type="GO" id="GO:0005634">
    <property type="term" value="C:nucleus"/>
    <property type="evidence" value="ECO:0007669"/>
    <property type="project" value="TreeGrafter"/>
</dbReference>
<dbReference type="InterPro" id="IPR050863">
    <property type="entry name" value="CenT-Element_Derived"/>
</dbReference>
<sequence length="137" mass="15795">MSTQIKRKPLSLEEKLEISNDFNKNNLTVIELVKKYNTPQSTVSSILKAENQEKIKNLYENNLINPSSKRIREALDRWFKSVLAYKNITLNGPLIQAQAIKYATMLNQADFKACIGWLNGFKKRHNITFKLLLGKLV</sequence>
<dbReference type="STRING" id="10195.A0A3M7PNE7"/>
<comment type="caution">
    <text evidence="3">The sequence shown here is derived from an EMBL/GenBank/DDBJ whole genome shotgun (WGS) entry which is preliminary data.</text>
</comment>
<dbReference type="Proteomes" id="UP000276133">
    <property type="component" value="Unassembled WGS sequence"/>
</dbReference>
<organism evidence="3 4">
    <name type="scientific">Brachionus plicatilis</name>
    <name type="common">Marine rotifer</name>
    <name type="synonym">Brachionus muelleri</name>
    <dbReference type="NCBI Taxonomy" id="10195"/>
    <lineage>
        <taxon>Eukaryota</taxon>
        <taxon>Metazoa</taxon>
        <taxon>Spiralia</taxon>
        <taxon>Gnathifera</taxon>
        <taxon>Rotifera</taxon>
        <taxon>Eurotatoria</taxon>
        <taxon>Monogononta</taxon>
        <taxon>Pseudotrocha</taxon>
        <taxon>Ploima</taxon>
        <taxon>Brachionidae</taxon>
        <taxon>Brachionus</taxon>
    </lineage>
</organism>
<dbReference type="Gene3D" id="1.10.10.60">
    <property type="entry name" value="Homeodomain-like"/>
    <property type="match status" value="2"/>
</dbReference>
<keyword evidence="4" id="KW-1185">Reference proteome</keyword>
<proteinExistence type="predicted"/>
<keyword evidence="1" id="KW-0238">DNA-binding</keyword>
<evidence type="ECO:0000313" key="4">
    <source>
        <dbReference type="Proteomes" id="UP000276133"/>
    </source>
</evidence>
<dbReference type="Pfam" id="PF03221">
    <property type="entry name" value="HTH_Tnp_Tc5"/>
    <property type="match status" value="1"/>
</dbReference>
<evidence type="ECO:0000256" key="1">
    <source>
        <dbReference type="ARBA" id="ARBA00023125"/>
    </source>
</evidence>
<dbReference type="SUPFAM" id="SSF46689">
    <property type="entry name" value="Homeodomain-like"/>
    <property type="match status" value="2"/>
</dbReference>
<evidence type="ECO:0000313" key="3">
    <source>
        <dbReference type="EMBL" id="RNA00168.1"/>
    </source>
</evidence>
<dbReference type="GO" id="GO:0003677">
    <property type="term" value="F:DNA binding"/>
    <property type="evidence" value="ECO:0007669"/>
    <property type="project" value="UniProtKB-KW"/>
</dbReference>
<gene>
    <name evidence="3" type="ORF">BpHYR1_001425</name>
</gene>
<evidence type="ECO:0000259" key="2">
    <source>
        <dbReference type="PROSITE" id="PS51253"/>
    </source>
</evidence>
<dbReference type="PANTHER" id="PTHR19303">
    <property type="entry name" value="TRANSPOSON"/>
    <property type="match status" value="1"/>
</dbReference>
<reference evidence="3 4" key="1">
    <citation type="journal article" date="2018" name="Sci. Rep.">
        <title>Genomic signatures of local adaptation to the degree of environmental predictability in rotifers.</title>
        <authorList>
            <person name="Franch-Gras L."/>
            <person name="Hahn C."/>
            <person name="Garcia-Roger E.M."/>
            <person name="Carmona M.J."/>
            <person name="Serra M."/>
            <person name="Gomez A."/>
        </authorList>
    </citation>
    <scope>NUCLEOTIDE SEQUENCE [LARGE SCALE GENOMIC DNA]</scope>
    <source>
        <strain evidence="3">HYR1</strain>
    </source>
</reference>